<dbReference type="PANTHER" id="PTHR34610">
    <property type="entry name" value="SSL7007 PROTEIN"/>
    <property type="match status" value="1"/>
</dbReference>
<evidence type="ECO:0000259" key="1">
    <source>
        <dbReference type="Pfam" id="PF13470"/>
    </source>
</evidence>
<name>A0A975F1W8_9SPIR</name>
<reference evidence="2" key="1">
    <citation type="submission" date="2020-05" db="EMBL/GenBank/DDBJ databases">
        <authorList>
            <person name="Zeng H."/>
            <person name="Chan Y.K."/>
            <person name="Watt R.M."/>
        </authorList>
    </citation>
    <scope>NUCLEOTIDE SEQUENCE</scope>
    <source>
        <strain evidence="2">ATCC 700773</strain>
    </source>
</reference>
<feature type="domain" description="PIN" evidence="1">
    <location>
        <begin position="12"/>
        <end position="121"/>
    </location>
</feature>
<dbReference type="SUPFAM" id="SSF88723">
    <property type="entry name" value="PIN domain-like"/>
    <property type="match status" value="1"/>
</dbReference>
<organism evidence="2 3">
    <name type="scientific">Treponema parvum</name>
    <dbReference type="NCBI Taxonomy" id="138851"/>
    <lineage>
        <taxon>Bacteria</taxon>
        <taxon>Pseudomonadati</taxon>
        <taxon>Spirochaetota</taxon>
        <taxon>Spirochaetia</taxon>
        <taxon>Spirochaetales</taxon>
        <taxon>Treponemataceae</taxon>
        <taxon>Treponema</taxon>
    </lineage>
</organism>
<proteinExistence type="predicted"/>
<dbReference type="InterPro" id="IPR002716">
    <property type="entry name" value="PIN_dom"/>
</dbReference>
<evidence type="ECO:0000313" key="2">
    <source>
        <dbReference type="EMBL" id="QTQ12873.1"/>
    </source>
</evidence>
<dbReference type="InterPro" id="IPR029060">
    <property type="entry name" value="PIN-like_dom_sf"/>
</dbReference>
<accession>A0A975F1W8</accession>
<dbReference type="PANTHER" id="PTHR34610:SF3">
    <property type="entry name" value="SSL7007 PROTEIN"/>
    <property type="match status" value="1"/>
</dbReference>
<dbReference type="NCBIfam" id="TIGR00305">
    <property type="entry name" value="putative toxin-antitoxin system toxin component, PIN family"/>
    <property type="match status" value="1"/>
</dbReference>
<dbReference type="AlphaFoldDB" id="A0A975F1W8"/>
<evidence type="ECO:0000313" key="3">
    <source>
        <dbReference type="Proteomes" id="UP000671995"/>
    </source>
</evidence>
<protein>
    <submittedName>
        <fullName evidence="2">Toxin-antitoxin system toxin component, PIN family</fullName>
    </submittedName>
</protein>
<dbReference type="Proteomes" id="UP000671995">
    <property type="component" value="Chromosome"/>
</dbReference>
<sequence>MPFAKDKAPLHAVIDTNVLVSAFLKENSVPRYVIDYMYAERIVPIYNAQIIAEYFAVLHRPKFCFPPEAVDIAVNAIQKIGLKVDGASVKEPLPDPKDIVFYAVALNARRLFETYLVTGNIRHFPIHPFVVTPRQFLDILAQ</sequence>
<dbReference type="EMBL" id="CP054257">
    <property type="protein sequence ID" value="QTQ12873.1"/>
    <property type="molecule type" value="Genomic_DNA"/>
</dbReference>
<reference evidence="2" key="2">
    <citation type="journal article" date="2021" name="Microbiol. Resour. Announc.">
        <title>Complete Genome Sequences of Three Human Oral Treponema parvum Isolates.</title>
        <authorList>
            <person name="Zeng H."/>
            <person name="Watt R.M."/>
        </authorList>
    </citation>
    <scope>NUCLEOTIDE SEQUENCE</scope>
    <source>
        <strain evidence="2">ATCC 700773</strain>
    </source>
</reference>
<dbReference type="Pfam" id="PF13470">
    <property type="entry name" value="PIN_3"/>
    <property type="match status" value="1"/>
</dbReference>
<dbReference type="InterPro" id="IPR002850">
    <property type="entry name" value="PIN_toxin-like"/>
</dbReference>
<gene>
    <name evidence="2" type="ORF">HRI96_05360</name>
</gene>